<reference evidence="1" key="1">
    <citation type="submission" date="2012-11" db="EMBL/GenBank/DDBJ databases">
        <title>Dependencies among metagenomic species, viruses, plasmids and units of genetic variation.</title>
        <authorList>
            <person name="Nielsen H.B."/>
            <person name="Almeida M."/>
            <person name="Juncker A.S."/>
            <person name="Rasmussen S."/>
            <person name="Li J."/>
            <person name="Sunagawa S."/>
            <person name="Plichta D."/>
            <person name="Gautier L."/>
            <person name="Le Chatelier E."/>
            <person name="Peletier E."/>
            <person name="Bonde I."/>
            <person name="Nielsen T."/>
            <person name="Manichanh C."/>
            <person name="Arumugam M."/>
            <person name="Batto J."/>
            <person name="Santos M.B.Q.D."/>
            <person name="Blom N."/>
            <person name="Borruel N."/>
            <person name="Burgdorf K.S."/>
            <person name="Boumezbeur F."/>
            <person name="Casellas F."/>
            <person name="Dore J."/>
            <person name="Guarner F."/>
            <person name="Hansen T."/>
            <person name="Hildebrand F."/>
            <person name="Kaas R.S."/>
            <person name="Kennedy S."/>
            <person name="Kristiansen K."/>
            <person name="Kultima J.R."/>
            <person name="Leonard P."/>
            <person name="Levenez F."/>
            <person name="Lund O."/>
            <person name="Moumen B."/>
            <person name="Le Paslier D."/>
            <person name="Pons N."/>
            <person name="Pedersen O."/>
            <person name="Prifti E."/>
            <person name="Qin J."/>
            <person name="Raes J."/>
            <person name="Tap J."/>
            <person name="Tims S."/>
            <person name="Ussery D.W."/>
            <person name="Yamada T."/>
            <person name="MetaHit consortium"/>
            <person name="Renault P."/>
            <person name="Sicheritz-Ponten T."/>
            <person name="Bork P."/>
            <person name="Wang J."/>
            <person name="Brunak S."/>
            <person name="Ehrlich S.D."/>
        </authorList>
    </citation>
    <scope>NUCLEOTIDE SEQUENCE [LARGE SCALE GENOMIC DNA]</scope>
</reference>
<accession>R7PS67</accession>
<dbReference type="EMBL" id="CBKP010000025">
    <property type="protein sequence ID" value="CDF28788.1"/>
    <property type="molecule type" value="Genomic_DNA"/>
</dbReference>
<name>R7PS67_METSM</name>
<dbReference type="Proteomes" id="UP000018189">
    <property type="component" value="Unassembled WGS sequence"/>
</dbReference>
<gene>
    <name evidence="1" type="ORF">BN522_00662</name>
</gene>
<dbReference type="AlphaFoldDB" id="R7PS67"/>
<organism evidence="1">
    <name type="scientific">Methanobrevibacter smithii CAG:186</name>
    <dbReference type="NCBI Taxonomy" id="1263088"/>
    <lineage>
        <taxon>Archaea</taxon>
        <taxon>Methanobacteriati</taxon>
        <taxon>Methanobacteriota</taxon>
        <taxon>Methanomada group</taxon>
        <taxon>Methanobacteria</taxon>
        <taxon>Methanobacteriales</taxon>
        <taxon>Methanobacteriaceae</taxon>
        <taxon>Methanobrevibacter</taxon>
    </lineage>
</organism>
<comment type="caution">
    <text evidence="1">The sequence shown here is derived from an EMBL/GenBank/DDBJ whole genome shotgun (WGS) entry which is preliminary data.</text>
</comment>
<proteinExistence type="predicted"/>
<sequence>MRDVDFGVCLLLFFFYFFLSLGSVCGVGGDYIWRGIWESQYSNN</sequence>
<evidence type="ECO:0000313" key="1">
    <source>
        <dbReference type="EMBL" id="CDF28788.1"/>
    </source>
</evidence>
<protein>
    <submittedName>
        <fullName evidence="1">Uncharacterized protein</fullName>
    </submittedName>
</protein>